<dbReference type="KEGG" id="ppap:129805687"/>
<dbReference type="Proteomes" id="UP000092462">
    <property type="component" value="Unassembled WGS sequence"/>
</dbReference>
<sequence>MVKEVAAGFCIFRRLSNQIEYLLLQASYGTRHWTPPKGHLEDGETEFEAALRETKEEAGYSEKDLKIYKDYSHEMHYPVKGQDKRVIYWLAELENPNKEPELSDEHVSRKWLPKDEAIALSGFPNFEEMCKKFHEIILNKLS</sequence>
<evidence type="ECO:0000313" key="6">
    <source>
        <dbReference type="EnsemblMetazoa" id="PPAI006234-PA"/>
    </source>
</evidence>
<dbReference type="InterPro" id="IPR051325">
    <property type="entry name" value="Nudix_hydrolase_domain"/>
</dbReference>
<dbReference type="PROSITE" id="PS51462">
    <property type="entry name" value="NUDIX"/>
    <property type="match status" value="1"/>
</dbReference>
<organism evidence="6 7">
    <name type="scientific">Phlebotomus papatasi</name>
    <name type="common">Sandfly</name>
    <dbReference type="NCBI Taxonomy" id="29031"/>
    <lineage>
        <taxon>Eukaryota</taxon>
        <taxon>Metazoa</taxon>
        <taxon>Ecdysozoa</taxon>
        <taxon>Arthropoda</taxon>
        <taxon>Hexapoda</taxon>
        <taxon>Insecta</taxon>
        <taxon>Pterygota</taxon>
        <taxon>Neoptera</taxon>
        <taxon>Endopterygota</taxon>
        <taxon>Diptera</taxon>
        <taxon>Nematocera</taxon>
        <taxon>Psychodoidea</taxon>
        <taxon>Psychodidae</taxon>
        <taxon>Phlebotomus</taxon>
        <taxon>Phlebotomus</taxon>
    </lineage>
</organism>
<dbReference type="EMBL" id="AJVK01000885">
    <property type="status" value="NOT_ANNOTATED_CDS"/>
    <property type="molecule type" value="Genomic_DNA"/>
</dbReference>
<dbReference type="GO" id="GO:0006167">
    <property type="term" value="P:AMP biosynthetic process"/>
    <property type="evidence" value="ECO:0007669"/>
    <property type="project" value="TreeGrafter"/>
</dbReference>
<dbReference type="RefSeq" id="XP_055709743.1">
    <property type="nucleotide sequence ID" value="XM_055853768.1"/>
</dbReference>
<evidence type="ECO:0000256" key="3">
    <source>
        <dbReference type="ARBA" id="ARBA00022741"/>
    </source>
</evidence>
<dbReference type="SUPFAM" id="SSF55811">
    <property type="entry name" value="Nudix"/>
    <property type="match status" value="1"/>
</dbReference>
<dbReference type="InterPro" id="IPR020084">
    <property type="entry name" value="NUDIX_hydrolase_CS"/>
</dbReference>
<reference evidence="6" key="1">
    <citation type="submission" date="2022-08" db="UniProtKB">
        <authorList>
            <consortium name="EnsemblMetazoa"/>
        </authorList>
    </citation>
    <scope>IDENTIFICATION</scope>
    <source>
        <strain evidence="6">Israel</strain>
    </source>
</reference>
<evidence type="ECO:0000313" key="7">
    <source>
        <dbReference type="Proteomes" id="UP000092462"/>
    </source>
</evidence>
<dbReference type="PROSITE" id="PS00893">
    <property type="entry name" value="NUDIX_BOX"/>
    <property type="match status" value="1"/>
</dbReference>
<dbReference type="PANTHER" id="PTHR21340:SF0">
    <property type="entry name" value="BIS(5'-NUCLEOSYL)-TETRAPHOSPHATASE [ASYMMETRICAL]"/>
    <property type="match status" value="1"/>
</dbReference>
<evidence type="ECO:0000256" key="5">
    <source>
        <dbReference type="ARBA" id="ARBA00032644"/>
    </source>
</evidence>
<dbReference type="PRINTS" id="PR01405">
    <property type="entry name" value="TETRPHPHTASE"/>
</dbReference>
<dbReference type="Pfam" id="PF00293">
    <property type="entry name" value="NUDIX"/>
    <property type="match status" value="1"/>
</dbReference>
<dbReference type="GeneID" id="129805687"/>
<dbReference type="CDD" id="cd03428">
    <property type="entry name" value="NUDIX_Ap4A_Nudt2"/>
    <property type="match status" value="1"/>
</dbReference>
<comment type="similarity">
    <text evidence="1">Belongs to the Nudix hydrolase family.</text>
</comment>
<evidence type="ECO:0000256" key="2">
    <source>
        <dbReference type="ARBA" id="ARBA00018911"/>
    </source>
</evidence>
<keyword evidence="4" id="KW-0378">Hydrolase</keyword>
<dbReference type="PANTHER" id="PTHR21340">
    <property type="entry name" value="DIADENOSINE 5,5-P1,P4-TETRAPHOSPHATE PYROPHOSPHOHYDROLASE MUTT"/>
    <property type="match status" value="1"/>
</dbReference>
<dbReference type="VEuPathDB" id="VectorBase:PPAI006234"/>
<dbReference type="OrthoDB" id="276276at2759"/>
<dbReference type="InterPro" id="IPR003565">
    <property type="entry name" value="Tetra_PHTase"/>
</dbReference>
<evidence type="ECO:0000256" key="4">
    <source>
        <dbReference type="ARBA" id="ARBA00022801"/>
    </source>
</evidence>
<dbReference type="AlphaFoldDB" id="A0A1B0FY97"/>
<dbReference type="GO" id="GO:0006754">
    <property type="term" value="P:ATP biosynthetic process"/>
    <property type="evidence" value="ECO:0007669"/>
    <property type="project" value="TreeGrafter"/>
</dbReference>
<keyword evidence="7" id="KW-1185">Reference proteome</keyword>
<dbReference type="Gene3D" id="3.90.79.10">
    <property type="entry name" value="Nucleoside Triphosphate Pyrophosphohydrolase"/>
    <property type="match status" value="1"/>
</dbReference>
<accession>A0A1B0FY97</accession>
<proteinExistence type="inferred from homology"/>
<dbReference type="EnsemblMetazoa" id="PPAI006234-RA">
    <property type="protein sequence ID" value="PPAI006234-PA"/>
    <property type="gene ID" value="PPAI006234"/>
</dbReference>
<dbReference type="InterPro" id="IPR000086">
    <property type="entry name" value="NUDIX_hydrolase_dom"/>
</dbReference>
<dbReference type="GO" id="GO:0004081">
    <property type="term" value="F:bis(5'-nucleosyl)-tetraphosphatase (asymmetrical) activity"/>
    <property type="evidence" value="ECO:0007669"/>
    <property type="project" value="TreeGrafter"/>
</dbReference>
<dbReference type="InterPro" id="IPR015797">
    <property type="entry name" value="NUDIX_hydrolase-like_dom_sf"/>
</dbReference>
<name>A0A1B0FY97_PHLPP</name>
<evidence type="ECO:0000256" key="1">
    <source>
        <dbReference type="ARBA" id="ARBA00005582"/>
    </source>
</evidence>
<dbReference type="VEuPathDB" id="VectorBase:PPAPM1_011881"/>
<protein>
    <recommendedName>
        <fullName evidence="2">Bis(5'-nucleosyl)-tetraphosphatase [asymmetrical]</fullName>
    </recommendedName>
    <alternativeName>
        <fullName evidence="5">Diadenosine 5',5'''-P1,P4-tetraphosphate asymmetrical hydrolase</fullName>
    </alternativeName>
</protein>
<keyword evidence="3" id="KW-0547">Nucleotide-binding</keyword>
<dbReference type="GO" id="GO:0000166">
    <property type="term" value="F:nucleotide binding"/>
    <property type="evidence" value="ECO:0007669"/>
    <property type="project" value="UniProtKB-KW"/>
</dbReference>
<dbReference type="CTD" id="136031375"/>